<evidence type="ECO:0000259" key="7">
    <source>
        <dbReference type="PROSITE" id="PS50966"/>
    </source>
</evidence>
<feature type="domain" description="SWIM-type" evidence="7">
    <location>
        <begin position="551"/>
        <end position="587"/>
    </location>
</feature>
<dbReference type="OrthoDB" id="682414at2759"/>
<organism evidence="8">
    <name type="scientific">Brachypodium distachyon</name>
    <name type="common">Purple false brome</name>
    <name type="synonym">Trachynia distachya</name>
    <dbReference type="NCBI Taxonomy" id="15368"/>
    <lineage>
        <taxon>Eukaryota</taxon>
        <taxon>Viridiplantae</taxon>
        <taxon>Streptophyta</taxon>
        <taxon>Embryophyta</taxon>
        <taxon>Tracheophyta</taxon>
        <taxon>Spermatophyta</taxon>
        <taxon>Magnoliopsida</taxon>
        <taxon>Liliopsida</taxon>
        <taxon>Poales</taxon>
        <taxon>Poaceae</taxon>
        <taxon>BOP clade</taxon>
        <taxon>Pooideae</taxon>
        <taxon>Stipodae</taxon>
        <taxon>Brachypodieae</taxon>
        <taxon>Brachypodium</taxon>
    </lineage>
</organism>
<comment type="subcellular location">
    <subcellularLocation>
        <location evidence="6">Nucleus</location>
    </subcellularLocation>
</comment>
<evidence type="ECO:0000313" key="10">
    <source>
        <dbReference type="Proteomes" id="UP000008810"/>
    </source>
</evidence>
<evidence type="ECO:0000256" key="1">
    <source>
        <dbReference type="ARBA" id="ARBA00005889"/>
    </source>
</evidence>
<dbReference type="GO" id="GO:0006355">
    <property type="term" value="P:regulation of DNA-templated transcription"/>
    <property type="evidence" value="ECO:0007669"/>
    <property type="project" value="UniProtKB-UniRule"/>
</dbReference>
<reference evidence="9" key="3">
    <citation type="submission" date="2018-08" db="UniProtKB">
        <authorList>
            <consortium name="EnsemblPlants"/>
        </authorList>
    </citation>
    <scope>IDENTIFICATION</scope>
    <source>
        <strain evidence="9">cv. Bd21</strain>
    </source>
</reference>
<dbReference type="Pfam" id="PF04434">
    <property type="entry name" value="SWIM"/>
    <property type="match status" value="1"/>
</dbReference>
<accession>A0A0Q3IMF3</accession>
<comment type="similarity">
    <text evidence="1 6">Belongs to the FHY3/FAR1 family.</text>
</comment>
<dbReference type="InParanoid" id="A0A0Q3IMF3"/>
<dbReference type="SMART" id="SM00575">
    <property type="entry name" value="ZnF_PMZ"/>
    <property type="match status" value="1"/>
</dbReference>
<comment type="function">
    <text evidence="6">Putative transcription activator involved in regulating light control of development.</text>
</comment>
<dbReference type="STRING" id="15368.A0A0Q3IMF3"/>
<dbReference type="Gramene" id="KQK07067">
    <property type="protein sequence ID" value="KQK07067"/>
    <property type="gene ID" value="BRADI_2g32740v3"/>
</dbReference>
<proteinExistence type="inferred from homology"/>
<evidence type="ECO:0000256" key="6">
    <source>
        <dbReference type="RuleBase" id="RU367018"/>
    </source>
</evidence>
<name>A0A0Q3IMF3_BRADI</name>
<dbReference type="AlphaFoldDB" id="A0A0Q3IMF3"/>
<dbReference type="EMBL" id="CM000881">
    <property type="protein sequence ID" value="KQK07067.1"/>
    <property type="molecule type" value="Genomic_DNA"/>
</dbReference>
<dbReference type="InterPro" id="IPR031052">
    <property type="entry name" value="FHY3/FAR1"/>
</dbReference>
<dbReference type="Proteomes" id="UP000008810">
    <property type="component" value="Chromosome 2"/>
</dbReference>
<gene>
    <name evidence="8" type="ORF">BRADI_2g32740v3</name>
</gene>
<dbReference type="PROSITE" id="PS50966">
    <property type="entry name" value="ZF_SWIM"/>
    <property type="match status" value="1"/>
</dbReference>
<evidence type="ECO:0000256" key="3">
    <source>
        <dbReference type="ARBA" id="ARBA00022771"/>
    </source>
</evidence>
<keyword evidence="3 5" id="KW-0863">Zinc-finger</keyword>
<dbReference type="PANTHER" id="PTHR31669:SF168">
    <property type="entry name" value="PROTEIN FAR1-RELATED SEQUENCE"/>
    <property type="match status" value="1"/>
</dbReference>
<feature type="non-terminal residue" evidence="8">
    <location>
        <position position="743"/>
    </location>
</feature>
<reference evidence="8" key="2">
    <citation type="submission" date="2017-06" db="EMBL/GenBank/DDBJ databases">
        <title>WGS assembly of Brachypodium distachyon.</title>
        <authorList>
            <consortium name="The International Brachypodium Initiative"/>
            <person name="Lucas S."/>
            <person name="Harmon-Smith M."/>
            <person name="Lail K."/>
            <person name="Tice H."/>
            <person name="Grimwood J."/>
            <person name="Bruce D."/>
            <person name="Barry K."/>
            <person name="Shu S."/>
            <person name="Lindquist E."/>
            <person name="Wang M."/>
            <person name="Pitluck S."/>
            <person name="Vogel J.P."/>
            <person name="Garvin D.F."/>
            <person name="Mockler T.C."/>
            <person name="Schmutz J."/>
            <person name="Rokhsar D."/>
            <person name="Bevan M.W."/>
        </authorList>
    </citation>
    <scope>NUCLEOTIDE SEQUENCE</scope>
    <source>
        <strain evidence="8">Bd21</strain>
    </source>
</reference>
<dbReference type="GO" id="GO:0008270">
    <property type="term" value="F:zinc ion binding"/>
    <property type="evidence" value="ECO:0007669"/>
    <property type="project" value="UniProtKB-UniRule"/>
</dbReference>
<reference evidence="8 9" key="1">
    <citation type="journal article" date="2010" name="Nature">
        <title>Genome sequencing and analysis of the model grass Brachypodium distachyon.</title>
        <authorList>
            <consortium name="International Brachypodium Initiative"/>
        </authorList>
    </citation>
    <scope>NUCLEOTIDE SEQUENCE [LARGE SCALE GENOMIC DNA]</scope>
    <source>
        <strain evidence="8 9">Bd21</strain>
    </source>
</reference>
<evidence type="ECO:0000313" key="8">
    <source>
        <dbReference type="EMBL" id="KQK07067.1"/>
    </source>
</evidence>
<sequence>MFGASFCCRYECRSKFLITYLCRSVVDLLVMLSAAAEDQRIRSVPTTDLIIHTPVGLLTDVAPRGKAVEGPDGRISPCKTSALERFVKSAGDLDGTETFAPTARMTFDSRQEAYELYNLYSWKQGFGVRHGRRRINMLGYRSMHEIVCQCQGKPGKENTASCCTDCPAKIRLHRTEDHGWYIDPLARDFVKNLRANSVSIGKIYNILGSSGSGRLVPFWKQALRSLCSSISQETMKDDLLKTVKLLQEMRSHDPNMILVVDIDEQGRIKTMLWCTGKNRADHNDFGDAITFDTTYKTNLYNMPFGLFVGVNNHFQSVIFAGQINLVLLIEYQCQAMRTAIMTAMPNSRHRWCKWHVLKSAKEKLGHVYSKHSGFKKEFHELVNAVMSPDEFEIGWEQIVDRYDLRNNPYIDRLYENRAMWAKPYFLDVFCAGMTSTQRSESANSMLKQYISRSSPMHMFVQQYNNLLSSGRIDEGREEHATWHKRRVCTSTTPLEANAAQIYTRTMFDKFKEELYRSGSYVALEDGESRKYSISRAPENNENTDANIRSTYTVEVEGAGEFVSCTCGLFAHVSMLCRHAIKVLIRNDFLRVPEKNVLIRWTVHARQSLGSGSVMVQERRADEERGFRNNVLTMVASDMVKETNRHPVFYDIAMRGLCKIREDLEKMKEVVLVRDENVIDTPKRVAAAGRPSTVRPRSRMEYVADVKKKTRQVSSLYKPPSSLTEAEGSLTEIIGSERKLLKRT</sequence>
<keyword evidence="6" id="KW-0539">Nucleus</keyword>
<dbReference type="EnsemblPlants" id="KQK07067">
    <property type="protein sequence ID" value="KQK07067"/>
    <property type="gene ID" value="BRADI_2g32740v3"/>
</dbReference>
<dbReference type="InterPro" id="IPR007527">
    <property type="entry name" value="Znf_SWIM"/>
</dbReference>
<evidence type="ECO:0000256" key="4">
    <source>
        <dbReference type="ARBA" id="ARBA00022833"/>
    </source>
</evidence>
<dbReference type="PANTHER" id="PTHR31669">
    <property type="entry name" value="PROTEIN FAR1-RELATED SEQUENCE 10-RELATED"/>
    <property type="match status" value="1"/>
</dbReference>
<dbReference type="InterPro" id="IPR006564">
    <property type="entry name" value="Znf_PMZ"/>
</dbReference>
<dbReference type="GO" id="GO:0005634">
    <property type="term" value="C:nucleus"/>
    <property type="evidence" value="ECO:0007669"/>
    <property type="project" value="UniProtKB-SubCell"/>
</dbReference>
<keyword evidence="2 6" id="KW-0479">Metal-binding</keyword>
<evidence type="ECO:0000313" key="9">
    <source>
        <dbReference type="EnsemblPlants" id="KQK07067"/>
    </source>
</evidence>
<evidence type="ECO:0000256" key="2">
    <source>
        <dbReference type="ARBA" id="ARBA00022723"/>
    </source>
</evidence>
<evidence type="ECO:0000256" key="5">
    <source>
        <dbReference type="PROSITE-ProRule" id="PRU00325"/>
    </source>
</evidence>
<keyword evidence="10" id="KW-1185">Reference proteome</keyword>
<protein>
    <recommendedName>
        <fullName evidence="6">Protein FAR1-RELATED SEQUENCE</fullName>
    </recommendedName>
</protein>
<keyword evidence="4 6" id="KW-0862">Zinc</keyword>